<reference evidence="3 4" key="1">
    <citation type="journal article" date="2015" name="Environ. Microbiol.">
        <title>Methane oxidation coupled to nitrate reduction under hypoxia by the Gammaproteobacterium Methylomonas denitrificans, sp. nov. type strain FJG1.</title>
        <authorList>
            <person name="Kits K.D."/>
            <person name="Klotz M.G."/>
            <person name="Stein L.Y."/>
        </authorList>
    </citation>
    <scope>NUCLEOTIDE SEQUENCE [LARGE SCALE GENOMIC DNA]</scope>
    <source>
        <strain evidence="3 4">FJG1</strain>
    </source>
</reference>
<gene>
    <name evidence="3" type="ORF">JT25_017900</name>
</gene>
<keyword evidence="1" id="KW-1133">Transmembrane helix</keyword>
<feature type="signal peptide" evidence="2">
    <location>
        <begin position="1"/>
        <end position="22"/>
    </location>
</feature>
<evidence type="ECO:0000256" key="2">
    <source>
        <dbReference type="SAM" id="SignalP"/>
    </source>
</evidence>
<evidence type="ECO:0000313" key="3">
    <source>
        <dbReference type="EMBL" id="AMK78338.1"/>
    </source>
</evidence>
<organism evidence="3 4">
    <name type="scientific">Methylomonas denitrificans</name>
    <dbReference type="NCBI Taxonomy" id="1538553"/>
    <lineage>
        <taxon>Bacteria</taxon>
        <taxon>Pseudomonadati</taxon>
        <taxon>Pseudomonadota</taxon>
        <taxon>Gammaproteobacteria</taxon>
        <taxon>Methylococcales</taxon>
        <taxon>Methylococcaceae</taxon>
        <taxon>Methylomonas</taxon>
    </lineage>
</organism>
<evidence type="ECO:0000313" key="4">
    <source>
        <dbReference type="Proteomes" id="UP000030512"/>
    </source>
</evidence>
<feature type="transmembrane region" description="Helical" evidence="1">
    <location>
        <begin position="226"/>
        <end position="245"/>
    </location>
</feature>
<dbReference type="RefSeq" id="WP_036276624.1">
    <property type="nucleotide sequence ID" value="NZ_CP014476.1"/>
</dbReference>
<feature type="chain" id="PRO_5007797847" description="PEP-CTERM domain protein" evidence="2">
    <location>
        <begin position="23"/>
        <end position="253"/>
    </location>
</feature>
<keyword evidence="4" id="KW-1185">Reference proteome</keyword>
<dbReference type="AlphaFoldDB" id="A0A126T8H2"/>
<name>A0A126T8H2_9GAMM</name>
<sequence>MKHFAKTMIAAALLAGAGSANASIQNNGGGDNEAYLSAYDITTGKTFTLDTGVTYNTLVANVSNAAFSLNFDLSALSNWTNFITGATTSAIKYVVAVGNGIDFGAAITGAPLATSAALLFGYDTANAIQGHAIDINGKIGVINPAANLSTLVLDGESGNTVGQHGEASSVWGGWIQDPQASYGQAVGFQLGQMDQNTGDNIATTFAGQWKLAGNSLTFAAPPVASVPLPAAVWMFGAGLMGVLRLNRRKSMSV</sequence>
<accession>A0A126T8H2</accession>
<dbReference type="STRING" id="1538553.JT25_017900"/>
<evidence type="ECO:0008006" key="5">
    <source>
        <dbReference type="Google" id="ProtNLM"/>
    </source>
</evidence>
<keyword evidence="1" id="KW-0472">Membrane</keyword>
<dbReference type="EMBL" id="CP014476">
    <property type="protein sequence ID" value="AMK78338.1"/>
    <property type="molecule type" value="Genomic_DNA"/>
</dbReference>
<keyword evidence="1" id="KW-0812">Transmembrane</keyword>
<dbReference type="KEGG" id="mdn:JT25_017900"/>
<dbReference type="Proteomes" id="UP000030512">
    <property type="component" value="Chromosome"/>
</dbReference>
<proteinExistence type="predicted"/>
<evidence type="ECO:0000256" key="1">
    <source>
        <dbReference type="SAM" id="Phobius"/>
    </source>
</evidence>
<keyword evidence="2" id="KW-0732">Signal</keyword>
<protein>
    <recommendedName>
        <fullName evidence="5">PEP-CTERM domain protein</fullName>
    </recommendedName>
</protein>